<keyword evidence="2" id="KW-1185">Reference proteome</keyword>
<organism evidence="1 2">
    <name type="scientific">Xylaria bambusicola</name>
    <dbReference type="NCBI Taxonomy" id="326684"/>
    <lineage>
        <taxon>Eukaryota</taxon>
        <taxon>Fungi</taxon>
        <taxon>Dikarya</taxon>
        <taxon>Ascomycota</taxon>
        <taxon>Pezizomycotina</taxon>
        <taxon>Sordariomycetes</taxon>
        <taxon>Xylariomycetidae</taxon>
        <taxon>Xylariales</taxon>
        <taxon>Xylariaceae</taxon>
        <taxon>Xylaria</taxon>
    </lineage>
</organism>
<dbReference type="AlphaFoldDB" id="A0AAN7UZS5"/>
<protein>
    <submittedName>
        <fullName evidence="1">Uncharacterized protein</fullName>
    </submittedName>
</protein>
<sequence length="220" mass="24757">MLKARKHRDQELERLRHDPVAAQQLEIDDRTIPVPLTAGTISANDVADIFRQKWRRLVNMSEMPNDLSQIEKQTSQPFEPAHVPLKPLDPEQSKTARAIAQTQNTCPSTNDATMYESSIHYTAPKTLPFDQSLSNVLQFNAFSEPTIDWSNGHPESGELLGWFWADADPGADVFGDINMDPMDFNIDLDGAVDWHNWVESAKVIEMDAQDAQGRANKQST</sequence>
<gene>
    <name evidence="1" type="ORF">RRF57_012630</name>
</gene>
<proteinExistence type="predicted"/>
<accession>A0AAN7UZS5</accession>
<reference evidence="1 2" key="1">
    <citation type="submission" date="2023-10" db="EMBL/GenBank/DDBJ databases">
        <title>Draft genome sequence of Xylaria bambusicola isolate GMP-LS, the root and basal stem rot pathogen of sugarcane in Indonesia.</title>
        <authorList>
            <person name="Selvaraj P."/>
            <person name="Muralishankar V."/>
            <person name="Muruganantham S."/>
            <person name="Sp S."/>
            <person name="Haryani S."/>
            <person name="Lau K.J.X."/>
            <person name="Naqvi N.I."/>
        </authorList>
    </citation>
    <scope>NUCLEOTIDE SEQUENCE [LARGE SCALE GENOMIC DNA]</scope>
    <source>
        <strain evidence="1">GMP-LS</strain>
    </source>
</reference>
<dbReference type="EMBL" id="JAWHQM010000083">
    <property type="protein sequence ID" value="KAK5636918.1"/>
    <property type="molecule type" value="Genomic_DNA"/>
</dbReference>
<name>A0AAN7UZS5_9PEZI</name>
<evidence type="ECO:0000313" key="1">
    <source>
        <dbReference type="EMBL" id="KAK5636918.1"/>
    </source>
</evidence>
<evidence type="ECO:0000313" key="2">
    <source>
        <dbReference type="Proteomes" id="UP001305414"/>
    </source>
</evidence>
<dbReference type="Proteomes" id="UP001305414">
    <property type="component" value="Unassembled WGS sequence"/>
</dbReference>
<comment type="caution">
    <text evidence="1">The sequence shown here is derived from an EMBL/GenBank/DDBJ whole genome shotgun (WGS) entry which is preliminary data.</text>
</comment>